<organism evidence="1 2">
    <name type="scientific">Desulfamplus magnetovallimortis</name>
    <dbReference type="NCBI Taxonomy" id="1246637"/>
    <lineage>
        <taxon>Bacteria</taxon>
        <taxon>Pseudomonadati</taxon>
        <taxon>Thermodesulfobacteriota</taxon>
        <taxon>Desulfobacteria</taxon>
        <taxon>Desulfobacterales</taxon>
        <taxon>Desulfobacteraceae</taxon>
        <taxon>Desulfamplus</taxon>
    </lineage>
</organism>
<accession>A0A1W1HHG6</accession>
<name>A0A1W1HHG6_9BACT</name>
<dbReference type="STRING" id="1246637.MTBBW1_440023"/>
<dbReference type="Proteomes" id="UP000191931">
    <property type="component" value="Unassembled WGS sequence"/>
</dbReference>
<evidence type="ECO:0000313" key="1">
    <source>
        <dbReference type="EMBL" id="SLM31818.1"/>
    </source>
</evidence>
<gene>
    <name evidence="1" type="ORF">MTBBW1_440023</name>
</gene>
<evidence type="ECO:0000313" key="2">
    <source>
        <dbReference type="Proteomes" id="UP000191931"/>
    </source>
</evidence>
<sequence>METTDSIFQRIENTICGGRFEKLGLLRNITCANIKGYINRQIPNHLT</sequence>
<proteinExistence type="predicted"/>
<dbReference type="AlphaFoldDB" id="A0A1W1HHG6"/>
<dbReference type="EMBL" id="FWEV01000286">
    <property type="protein sequence ID" value="SLM31818.1"/>
    <property type="molecule type" value="Genomic_DNA"/>
</dbReference>
<protein>
    <submittedName>
        <fullName evidence="1">Uncharacterized protein</fullName>
    </submittedName>
</protein>
<keyword evidence="2" id="KW-1185">Reference proteome</keyword>
<reference evidence="1 2" key="1">
    <citation type="submission" date="2017-03" db="EMBL/GenBank/DDBJ databases">
        <authorList>
            <person name="Afonso C.L."/>
            <person name="Miller P.J."/>
            <person name="Scott M.A."/>
            <person name="Spackman E."/>
            <person name="Goraichik I."/>
            <person name="Dimitrov K.M."/>
            <person name="Suarez D.L."/>
            <person name="Swayne D.E."/>
        </authorList>
    </citation>
    <scope>NUCLEOTIDE SEQUENCE [LARGE SCALE GENOMIC DNA]</scope>
    <source>
        <strain evidence="1">PRJEB14757</strain>
    </source>
</reference>